<protein>
    <submittedName>
        <fullName evidence="1">Uncharacterized protein</fullName>
    </submittedName>
</protein>
<evidence type="ECO:0000313" key="1">
    <source>
        <dbReference type="EMBL" id="PHT32059.1"/>
    </source>
</evidence>
<reference evidence="2" key="2">
    <citation type="journal article" date="2017" name="J. Anim. Genet.">
        <title>Multiple reference genome sequences of hot pepper reveal the massive evolution of plant disease resistance genes by retroduplication.</title>
        <authorList>
            <person name="Kim S."/>
            <person name="Park J."/>
            <person name="Yeom S.-I."/>
            <person name="Kim Y.-M."/>
            <person name="Seo E."/>
            <person name="Kim K.-T."/>
            <person name="Kim M.-S."/>
            <person name="Lee J.M."/>
            <person name="Cheong K."/>
            <person name="Shin H.-S."/>
            <person name="Kim S.-B."/>
            <person name="Han K."/>
            <person name="Lee J."/>
            <person name="Park M."/>
            <person name="Lee H.-A."/>
            <person name="Lee H.-Y."/>
            <person name="Lee Y."/>
            <person name="Oh S."/>
            <person name="Lee J.H."/>
            <person name="Choi E."/>
            <person name="Choi E."/>
            <person name="Lee S.E."/>
            <person name="Jeon J."/>
            <person name="Kim H."/>
            <person name="Choi G."/>
            <person name="Song H."/>
            <person name="Lee J."/>
            <person name="Lee S.-C."/>
            <person name="Kwon J.-K."/>
            <person name="Lee H.-Y."/>
            <person name="Koo N."/>
            <person name="Hong Y."/>
            <person name="Kim R.W."/>
            <person name="Kang W.-H."/>
            <person name="Huh J.H."/>
            <person name="Kang B.-C."/>
            <person name="Yang T.-J."/>
            <person name="Lee Y.-H."/>
            <person name="Bennetzen J.L."/>
            <person name="Choi D."/>
        </authorList>
    </citation>
    <scope>NUCLEOTIDE SEQUENCE [LARGE SCALE GENOMIC DNA]</scope>
    <source>
        <strain evidence="2">cv. PBC81</strain>
    </source>
</reference>
<proteinExistence type="predicted"/>
<organism evidence="1 2">
    <name type="scientific">Capsicum baccatum</name>
    <name type="common">Peruvian pepper</name>
    <dbReference type="NCBI Taxonomy" id="33114"/>
    <lineage>
        <taxon>Eukaryota</taxon>
        <taxon>Viridiplantae</taxon>
        <taxon>Streptophyta</taxon>
        <taxon>Embryophyta</taxon>
        <taxon>Tracheophyta</taxon>
        <taxon>Spermatophyta</taxon>
        <taxon>Magnoliopsida</taxon>
        <taxon>eudicotyledons</taxon>
        <taxon>Gunneridae</taxon>
        <taxon>Pentapetalae</taxon>
        <taxon>asterids</taxon>
        <taxon>lamiids</taxon>
        <taxon>Solanales</taxon>
        <taxon>Solanaceae</taxon>
        <taxon>Solanoideae</taxon>
        <taxon>Capsiceae</taxon>
        <taxon>Capsicum</taxon>
    </lineage>
</organism>
<keyword evidence="2" id="KW-1185">Reference proteome</keyword>
<dbReference type="Proteomes" id="UP000224567">
    <property type="component" value="Unassembled WGS sequence"/>
</dbReference>
<name>A0A2G2VGI6_CAPBA</name>
<comment type="caution">
    <text evidence="1">The sequence shown here is derived from an EMBL/GenBank/DDBJ whole genome shotgun (WGS) entry which is preliminary data.</text>
</comment>
<sequence>MISKSLKYYSEMVCMILRTAGIEQKIIYEDYVEHVQVLFEHVVHQVYENFWDIGKTKRYDLEFKVTIPSMESCFQNVTFSDSELMIAGFEVYLREITVTLKFFKQVINYGKRILVLDSDLFKLTVVYAHSERTIFFAHE</sequence>
<accession>A0A2G2VGI6</accession>
<dbReference type="AlphaFoldDB" id="A0A2G2VGI6"/>
<dbReference type="OrthoDB" id="1804788at2759"/>
<dbReference type="EMBL" id="MLFT02000012">
    <property type="protein sequence ID" value="PHT32059.1"/>
    <property type="molecule type" value="Genomic_DNA"/>
</dbReference>
<evidence type="ECO:0000313" key="2">
    <source>
        <dbReference type="Proteomes" id="UP000224567"/>
    </source>
</evidence>
<gene>
    <name evidence="1" type="ORF">CQW23_28396</name>
</gene>
<reference evidence="1 2" key="1">
    <citation type="journal article" date="2017" name="Genome Biol.">
        <title>New reference genome sequences of hot pepper reveal the massive evolution of plant disease-resistance genes by retroduplication.</title>
        <authorList>
            <person name="Kim S."/>
            <person name="Park J."/>
            <person name="Yeom S.I."/>
            <person name="Kim Y.M."/>
            <person name="Seo E."/>
            <person name="Kim K.T."/>
            <person name="Kim M.S."/>
            <person name="Lee J.M."/>
            <person name="Cheong K."/>
            <person name="Shin H.S."/>
            <person name="Kim S.B."/>
            <person name="Han K."/>
            <person name="Lee J."/>
            <person name="Park M."/>
            <person name="Lee H.A."/>
            <person name="Lee H.Y."/>
            <person name="Lee Y."/>
            <person name="Oh S."/>
            <person name="Lee J.H."/>
            <person name="Choi E."/>
            <person name="Choi E."/>
            <person name="Lee S.E."/>
            <person name="Jeon J."/>
            <person name="Kim H."/>
            <person name="Choi G."/>
            <person name="Song H."/>
            <person name="Lee J."/>
            <person name="Lee S.C."/>
            <person name="Kwon J.K."/>
            <person name="Lee H.Y."/>
            <person name="Koo N."/>
            <person name="Hong Y."/>
            <person name="Kim R.W."/>
            <person name="Kang W.H."/>
            <person name="Huh J.H."/>
            <person name="Kang B.C."/>
            <person name="Yang T.J."/>
            <person name="Lee Y.H."/>
            <person name="Bennetzen J.L."/>
            <person name="Choi D."/>
        </authorList>
    </citation>
    <scope>NUCLEOTIDE SEQUENCE [LARGE SCALE GENOMIC DNA]</scope>
    <source>
        <strain evidence="2">cv. PBC81</strain>
    </source>
</reference>